<evidence type="ECO:0000313" key="1">
    <source>
        <dbReference type="EMBL" id="CRK99805.1"/>
    </source>
</evidence>
<evidence type="ECO:0000313" key="2">
    <source>
        <dbReference type="Proteomes" id="UP000183832"/>
    </source>
</evidence>
<dbReference type="Proteomes" id="UP000183832">
    <property type="component" value="Unassembled WGS sequence"/>
</dbReference>
<gene>
    <name evidence="1" type="ORF">CLUMA_CG013113</name>
</gene>
<dbReference type="EMBL" id="CVRI01000053">
    <property type="protein sequence ID" value="CRK99805.1"/>
    <property type="molecule type" value="Genomic_DNA"/>
</dbReference>
<organism evidence="1 2">
    <name type="scientific">Clunio marinus</name>
    <dbReference type="NCBI Taxonomy" id="568069"/>
    <lineage>
        <taxon>Eukaryota</taxon>
        <taxon>Metazoa</taxon>
        <taxon>Ecdysozoa</taxon>
        <taxon>Arthropoda</taxon>
        <taxon>Hexapoda</taxon>
        <taxon>Insecta</taxon>
        <taxon>Pterygota</taxon>
        <taxon>Neoptera</taxon>
        <taxon>Endopterygota</taxon>
        <taxon>Diptera</taxon>
        <taxon>Nematocera</taxon>
        <taxon>Chironomoidea</taxon>
        <taxon>Chironomidae</taxon>
        <taxon>Clunio</taxon>
    </lineage>
</organism>
<protein>
    <submittedName>
        <fullName evidence="1">CLUMA_CG013113, isoform A</fullName>
    </submittedName>
</protein>
<name>A0A1J1IHS7_9DIPT</name>
<sequence length="123" mass="14871">MENFIKLCACFPTKGSDQFVSDSLRVEDPINDMEKRKDLFSSQKTRNERVKRDDPNEYILDRYYGHVHHYYLVENHHRHFLPHLHHLDHHIFIPLHGSGNRYVLNPSYVHDHNYLSHIDNSYF</sequence>
<dbReference type="AlphaFoldDB" id="A0A1J1IHS7"/>
<accession>A0A1J1IHS7</accession>
<reference evidence="1 2" key="1">
    <citation type="submission" date="2015-04" db="EMBL/GenBank/DDBJ databases">
        <authorList>
            <person name="Syromyatnikov M.Y."/>
            <person name="Popov V.N."/>
        </authorList>
    </citation>
    <scope>NUCLEOTIDE SEQUENCE [LARGE SCALE GENOMIC DNA]</scope>
</reference>
<proteinExistence type="predicted"/>
<keyword evidence="2" id="KW-1185">Reference proteome</keyword>